<dbReference type="Proteomes" id="UP001060215">
    <property type="component" value="Chromosome 2"/>
</dbReference>
<protein>
    <submittedName>
        <fullName evidence="1">B3 domain-containing protein</fullName>
    </submittedName>
</protein>
<gene>
    <name evidence="1" type="ORF">LOK49_LG04G01028</name>
</gene>
<evidence type="ECO:0000313" key="2">
    <source>
        <dbReference type="Proteomes" id="UP001060215"/>
    </source>
</evidence>
<dbReference type="EMBL" id="CM045759">
    <property type="protein sequence ID" value="KAI8020234.1"/>
    <property type="molecule type" value="Genomic_DNA"/>
</dbReference>
<sequence length="369" mass="42957">MVKAHGRKLRFSERSPQFFKLYLPNLCSLRLRIPPAFVKHFDGVLPHKSTITSSAKRWQVNMKPVNDDLYFDKGWKQFVQDNSLEFGDFLIFYYGGNAKFYVKIYGKNGCQKEVDNPTGETHQENETIDHSKSSQIACRTSSKKVTRKKHLSSRVPIEIQEDDIDRELRDKFKSKFPFFRVVMSSTYLKRGIMNIPASFLKSYVEKDRESVTLLSSDKLWPVKLVRYLGTVCRFSSGWHMFCKENAIKKGKSSRLASKTSREEVTEKDLSPRGPMEIQEDDIERDLKETGKFMSKFPFFEVFMNYTHDNSGIMNIPASFFKHYMENNRRSVTLVVSDKLWPVKLVLCGGRNVCRFSGAWLVFCEENTIK</sequence>
<organism evidence="1 2">
    <name type="scientific">Camellia lanceoleosa</name>
    <dbReference type="NCBI Taxonomy" id="1840588"/>
    <lineage>
        <taxon>Eukaryota</taxon>
        <taxon>Viridiplantae</taxon>
        <taxon>Streptophyta</taxon>
        <taxon>Embryophyta</taxon>
        <taxon>Tracheophyta</taxon>
        <taxon>Spermatophyta</taxon>
        <taxon>Magnoliopsida</taxon>
        <taxon>eudicotyledons</taxon>
        <taxon>Gunneridae</taxon>
        <taxon>Pentapetalae</taxon>
        <taxon>asterids</taxon>
        <taxon>Ericales</taxon>
        <taxon>Theaceae</taxon>
        <taxon>Camellia</taxon>
    </lineage>
</organism>
<evidence type="ECO:0000313" key="1">
    <source>
        <dbReference type="EMBL" id="KAI8020234.1"/>
    </source>
</evidence>
<name>A0ACC0I3J6_9ERIC</name>
<reference evidence="1 2" key="1">
    <citation type="journal article" date="2022" name="Plant J.">
        <title>Chromosome-level genome of Camellia lanceoleosa provides a valuable resource for understanding genome evolution and self-incompatibility.</title>
        <authorList>
            <person name="Gong W."/>
            <person name="Xiao S."/>
            <person name="Wang L."/>
            <person name="Liao Z."/>
            <person name="Chang Y."/>
            <person name="Mo W."/>
            <person name="Hu G."/>
            <person name="Li W."/>
            <person name="Zhao G."/>
            <person name="Zhu H."/>
            <person name="Hu X."/>
            <person name="Ji K."/>
            <person name="Xiang X."/>
            <person name="Song Q."/>
            <person name="Yuan D."/>
            <person name="Jin S."/>
            <person name="Zhang L."/>
        </authorList>
    </citation>
    <scope>NUCLEOTIDE SEQUENCE [LARGE SCALE GENOMIC DNA]</scope>
    <source>
        <strain evidence="1">SQ_2022a</strain>
    </source>
</reference>
<proteinExistence type="predicted"/>
<accession>A0ACC0I3J6</accession>
<keyword evidence="2" id="KW-1185">Reference proteome</keyword>
<comment type="caution">
    <text evidence="1">The sequence shown here is derived from an EMBL/GenBank/DDBJ whole genome shotgun (WGS) entry which is preliminary data.</text>
</comment>